<proteinExistence type="predicted"/>
<protein>
    <submittedName>
        <fullName evidence="2">Uncharacterized protein</fullName>
    </submittedName>
</protein>
<accession>A0A4Y7U0C2</accession>
<feature type="non-terminal residue" evidence="2">
    <location>
        <position position="137"/>
    </location>
</feature>
<dbReference type="AlphaFoldDB" id="A0A4Y7U0C2"/>
<reference evidence="2 3" key="1">
    <citation type="journal article" date="2019" name="Nat. Ecol. Evol.">
        <title>Megaphylogeny resolves global patterns of mushroom evolution.</title>
        <authorList>
            <person name="Varga T."/>
            <person name="Krizsan K."/>
            <person name="Foldi C."/>
            <person name="Dima B."/>
            <person name="Sanchez-Garcia M."/>
            <person name="Sanchez-Ramirez S."/>
            <person name="Szollosi G.J."/>
            <person name="Szarkandi J.G."/>
            <person name="Papp V."/>
            <person name="Albert L."/>
            <person name="Andreopoulos W."/>
            <person name="Angelini C."/>
            <person name="Antonin V."/>
            <person name="Barry K.W."/>
            <person name="Bougher N.L."/>
            <person name="Buchanan P."/>
            <person name="Buyck B."/>
            <person name="Bense V."/>
            <person name="Catcheside P."/>
            <person name="Chovatia M."/>
            <person name="Cooper J."/>
            <person name="Damon W."/>
            <person name="Desjardin D."/>
            <person name="Finy P."/>
            <person name="Geml J."/>
            <person name="Haridas S."/>
            <person name="Hughes K."/>
            <person name="Justo A."/>
            <person name="Karasinski D."/>
            <person name="Kautmanova I."/>
            <person name="Kiss B."/>
            <person name="Kocsube S."/>
            <person name="Kotiranta H."/>
            <person name="LaButti K.M."/>
            <person name="Lechner B.E."/>
            <person name="Liimatainen K."/>
            <person name="Lipzen A."/>
            <person name="Lukacs Z."/>
            <person name="Mihaltcheva S."/>
            <person name="Morgado L.N."/>
            <person name="Niskanen T."/>
            <person name="Noordeloos M.E."/>
            <person name="Ohm R.A."/>
            <person name="Ortiz-Santana B."/>
            <person name="Ovrebo C."/>
            <person name="Racz N."/>
            <person name="Riley R."/>
            <person name="Savchenko A."/>
            <person name="Shiryaev A."/>
            <person name="Soop K."/>
            <person name="Spirin V."/>
            <person name="Szebenyi C."/>
            <person name="Tomsovsky M."/>
            <person name="Tulloss R.E."/>
            <person name="Uehling J."/>
            <person name="Grigoriev I.V."/>
            <person name="Vagvolgyi C."/>
            <person name="Papp T."/>
            <person name="Martin F.M."/>
            <person name="Miettinen O."/>
            <person name="Hibbett D.S."/>
            <person name="Nagy L.G."/>
        </authorList>
    </citation>
    <scope>NUCLEOTIDE SEQUENCE [LARGE SCALE GENOMIC DNA]</scope>
    <source>
        <strain evidence="2 3">FP101781</strain>
    </source>
</reference>
<sequence>MANGNKMRSSQCCVARPTVWRIVRASQEACETRRSISRPSTIIKTRTSLHPCNNETVDRLANPHSASPCSPYLATHHPCSPFGSKRSQVQVTPGVPKLPQRSSINIGNRRGAVKNPQAQELVNLAPISLESNVAPRL</sequence>
<dbReference type="EMBL" id="QPFP01000001">
    <property type="protein sequence ID" value="TEB39508.1"/>
    <property type="molecule type" value="Genomic_DNA"/>
</dbReference>
<name>A0A4Y7U0C2_COPMI</name>
<evidence type="ECO:0000313" key="3">
    <source>
        <dbReference type="Proteomes" id="UP000298030"/>
    </source>
</evidence>
<comment type="caution">
    <text evidence="2">The sequence shown here is derived from an EMBL/GenBank/DDBJ whole genome shotgun (WGS) entry which is preliminary data.</text>
</comment>
<feature type="region of interest" description="Disordered" evidence="1">
    <location>
        <begin position="83"/>
        <end position="112"/>
    </location>
</feature>
<gene>
    <name evidence="2" type="ORF">FA13DRAFT_1723718</name>
</gene>
<evidence type="ECO:0000256" key="1">
    <source>
        <dbReference type="SAM" id="MobiDB-lite"/>
    </source>
</evidence>
<dbReference type="Proteomes" id="UP000298030">
    <property type="component" value="Unassembled WGS sequence"/>
</dbReference>
<keyword evidence="3" id="KW-1185">Reference proteome</keyword>
<evidence type="ECO:0000313" key="2">
    <source>
        <dbReference type="EMBL" id="TEB39508.1"/>
    </source>
</evidence>
<organism evidence="2 3">
    <name type="scientific">Coprinellus micaceus</name>
    <name type="common">Glistening ink-cap mushroom</name>
    <name type="synonym">Coprinus micaceus</name>
    <dbReference type="NCBI Taxonomy" id="71717"/>
    <lineage>
        <taxon>Eukaryota</taxon>
        <taxon>Fungi</taxon>
        <taxon>Dikarya</taxon>
        <taxon>Basidiomycota</taxon>
        <taxon>Agaricomycotina</taxon>
        <taxon>Agaricomycetes</taxon>
        <taxon>Agaricomycetidae</taxon>
        <taxon>Agaricales</taxon>
        <taxon>Agaricineae</taxon>
        <taxon>Psathyrellaceae</taxon>
        <taxon>Coprinellus</taxon>
    </lineage>
</organism>